<dbReference type="InterPro" id="IPR001647">
    <property type="entry name" value="HTH_TetR"/>
</dbReference>
<dbReference type="EMBL" id="QYZP01000002">
    <property type="protein sequence ID" value="RJN32233.1"/>
    <property type="molecule type" value="Genomic_DNA"/>
</dbReference>
<evidence type="ECO:0000313" key="4">
    <source>
        <dbReference type="Proteomes" id="UP000266615"/>
    </source>
</evidence>
<dbReference type="AlphaFoldDB" id="A0A3A4F2F5"/>
<evidence type="ECO:0000313" key="3">
    <source>
        <dbReference type="EMBL" id="RJN32233.1"/>
    </source>
</evidence>
<protein>
    <submittedName>
        <fullName evidence="3">TetR family transcriptional regulator</fullName>
    </submittedName>
</protein>
<sequence length="89" mass="9493">MSDRTARARIRNAAISCLATTGLSVADIEDIAEDAGTSAALIIHHFGSKGRLRVVRETFRCHDQRATAAFQFLANGVFDAGVVKMASDA</sequence>
<evidence type="ECO:0000259" key="2">
    <source>
        <dbReference type="Pfam" id="PF00440"/>
    </source>
</evidence>
<organism evidence="3 4">
    <name type="scientific">Nesterenkonia natronophila</name>
    <dbReference type="NCBI Taxonomy" id="2174932"/>
    <lineage>
        <taxon>Bacteria</taxon>
        <taxon>Bacillati</taxon>
        <taxon>Actinomycetota</taxon>
        <taxon>Actinomycetes</taxon>
        <taxon>Micrococcales</taxon>
        <taxon>Micrococcaceae</taxon>
        <taxon>Nesterenkonia</taxon>
    </lineage>
</organism>
<dbReference type="Gene3D" id="1.10.357.10">
    <property type="entry name" value="Tetracycline Repressor, domain 2"/>
    <property type="match status" value="1"/>
</dbReference>
<keyword evidence="1" id="KW-0238">DNA-binding</keyword>
<keyword evidence="4" id="KW-1185">Reference proteome</keyword>
<comment type="caution">
    <text evidence="3">The sequence shown here is derived from an EMBL/GenBank/DDBJ whole genome shotgun (WGS) entry which is preliminary data.</text>
</comment>
<dbReference type="Proteomes" id="UP000266615">
    <property type="component" value="Unassembled WGS sequence"/>
</dbReference>
<name>A0A3A4F2F5_9MICC</name>
<dbReference type="SUPFAM" id="SSF46689">
    <property type="entry name" value="Homeodomain-like"/>
    <property type="match status" value="1"/>
</dbReference>
<proteinExistence type="predicted"/>
<dbReference type="RefSeq" id="WP_119903024.1">
    <property type="nucleotide sequence ID" value="NZ_QYZP01000002.1"/>
</dbReference>
<accession>A0A3A4F2F5</accession>
<dbReference type="OrthoDB" id="3403733at2"/>
<reference evidence="3 4" key="1">
    <citation type="submission" date="2018-09" db="EMBL/GenBank/DDBJ databases">
        <title>Nesterenkonia natronophila sp. nov., an alkaliphilic actinobacteriume isolated from a soda lake, and emended description of the genus Nesterenkonia.</title>
        <authorList>
            <person name="Menes R.J."/>
            <person name="Iriarte A."/>
        </authorList>
    </citation>
    <scope>NUCLEOTIDE SEQUENCE [LARGE SCALE GENOMIC DNA]</scope>
    <source>
        <strain evidence="3 4">M8</strain>
    </source>
</reference>
<dbReference type="InterPro" id="IPR009057">
    <property type="entry name" value="Homeodomain-like_sf"/>
</dbReference>
<dbReference type="Pfam" id="PF00440">
    <property type="entry name" value="TetR_N"/>
    <property type="match status" value="1"/>
</dbReference>
<feature type="domain" description="HTH tetR-type" evidence="2">
    <location>
        <begin position="10"/>
        <end position="51"/>
    </location>
</feature>
<dbReference type="GO" id="GO:0003677">
    <property type="term" value="F:DNA binding"/>
    <property type="evidence" value="ECO:0007669"/>
    <property type="project" value="UniProtKB-KW"/>
</dbReference>
<gene>
    <name evidence="3" type="ORF">D3250_06590</name>
</gene>
<evidence type="ECO:0000256" key="1">
    <source>
        <dbReference type="ARBA" id="ARBA00023125"/>
    </source>
</evidence>